<dbReference type="Proteomes" id="UP000663281">
    <property type="component" value="Chromosome"/>
</dbReference>
<dbReference type="AlphaFoldDB" id="A0A974XLK2"/>
<proteinExistence type="predicted"/>
<dbReference type="Gene3D" id="3.30.450.20">
    <property type="entry name" value="PAS domain"/>
    <property type="match status" value="1"/>
</dbReference>
<gene>
    <name evidence="5" type="ORF">JYB88_02890</name>
</gene>
<dbReference type="EMBL" id="CP071504">
    <property type="protein sequence ID" value="QSX30625.1"/>
    <property type="molecule type" value="Genomic_DNA"/>
</dbReference>
<dbReference type="KEGG" id="scyp:JYB88_02890"/>
<evidence type="ECO:0000259" key="4">
    <source>
        <dbReference type="PROSITE" id="PS50887"/>
    </source>
</evidence>
<dbReference type="InterPro" id="IPR000160">
    <property type="entry name" value="GGDEF_dom"/>
</dbReference>
<dbReference type="PANTHER" id="PTHR45138:SF9">
    <property type="entry name" value="DIGUANYLATE CYCLASE DGCM-RELATED"/>
    <property type="match status" value="1"/>
</dbReference>
<dbReference type="SUPFAM" id="SSF55785">
    <property type="entry name" value="PYP-like sensor domain (PAS domain)"/>
    <property type="match status" value="1"/>
</dbReference>
<dbReference type="NCBIfam" id="TIGR00254">
    <property type="entry name" value="GGDEF"/>
    <property type="match status" value="1"/>
</dbReference>
<protein>
    <recommendedName>
        <fullName evidence="2">diguanylate cyclase</fullName>
        <ecNumber evidence="2">2.7.7.65</ecNumber>
    </recommendedName>
</protein>
<name>A0A974XLK2_9GAMM</name>
<evidence type="ECO:0000256" key="3">
    <source>
        <dbReference type="ARBA" id="ARBA00034247"/>
    </source>
</evidence>
<dbReference type="FunFam" id="3.30.70.270:FF:000001">
    <property type="entry name" value="Diguanylate cyclase domain protein"/>
    <property type="match status" value="1"/>
</dbReference>
<dbReference type="InterPro" id="IPR043128">
    <property type="entry name" value="Rev_trsase/Diguanyl_cyclase"/>
</dbReference>
<comment type="cofactor">
    <cofactor evidence="1">
        <name>Mg(2+)</name>
        <dbReference type="ChEBI" id="CHEBI:18420"/>
    </cofactor>
</comment>
<dbReference type="GO" id="GO:0005886">
    <property type="term" value="C:plasma membrane"/>
    <property type="evidence" value="ECO:0007669"/>
    <property type="project" value="TreeGrafter"/>
</dbReference>
<accession>A0A974XLK2</accession>
<dbReference type="CDD" id="cd01949">
    <property type="entry name" value="GGDEF"/>
    <property type="match status" value="1"/>
</dbReference>
<dbReference type="GO" id="GO:1902201">
    <property type="term" value="P:negative regulation of bacterial-type flagellum-dependent cell motility"/>
    <property type="evidence" value="ECO:0007669"/>
    <property type="project" value="TreeGrafter"/>
</dbReference>
<dbReference type="PANTHER" id="PTHR45138">
    <property type="entry name" value="REGULATORY COMPONENTS OF SENSORY TRANSDUCTION SYSTEM"/>
    <property type="match status" value="1"/>
</dbReference>
<dbReference type="InterPro" id="IPR050469">
    <property type="entry name" value="Diguanylate_Cyclase"/>
</dbReference>
<dbReference type="PROSITE" id="PS50887">
    <property type="entry name" value="GGDEF"/>
    <property type="match status" value="1"/>
</dbReference>
<dbReference type="EC" id="2.7.7.65" evidence="2"/>
<evidence type="ECO:0000256" key="1">
    <source>
        <dbReference type="ARBA" id="ARBA00001946"/>
    </source>
</evidence>
<dbReference type="SMART" id="SM00267">
    <property type="entry name" value="GGDEF"/>
    <property type="match status" value="1"/>
</dbReference>
<evidence type="ECO:0000313" key="5">
    <source>
        <dbReference type="EMBL" id="QSX30625.1"/>
    </source>
</evidence>
<reference evidence="5 6" key="1">
    <citation type="submission" date="2021-03" db="EMBL/GenBank/DDBJ databases">
        <title>Novel species identification of genus Shewanella.</title>
        <authorList>
            <person name="Liu G."/>
            <person name="Zhang Q."/>
        </authorList>
    </citation>
    <scope>NUCLEOTIDE SEQUENCE [LARGE SCALE GENOMIC DNA]</scope>
    <source>
        <strain evidence="5 6">FJAT-53726</strain>
    </source>
</reference>
<dbReference type="GO" id="GO:0052621">
    <property type="term" value="F:diguanylate cyclase activity"/>
    <property type="evidence" value="ECO:0007669"/>
    <property type="project" value="UniProtKB-EC"/>
</dbReference>
<dbReference type="SUPFAM" id="SSF55073">
    <property type="entry name" value="Nucleotide cyclase"/>
    <property type="match status" value="1"/>
</dbReference>
<dbReference type="RefSeq" id="WP_207325434.1">
    <property type="nucleotide sequence ID" value="NZ_CP071504.1"/>
</dbReference>
<dbReference type="Pfam" id="PF12860">
    <property type="entry name" value="PAS_7"/>
    <property type="match status" value="1"/>
</dbReference>
<evidence type="ECO:0000256" key="2">
    <source>
        <dbReference type="ARBA" id="ARBA00012528"/>
    </source>
</evidence>
<dbReference type="InterPro" id="IPR029787">
    <property type="entry name" value="Nucleotide_cyclase"/>
</dbReference>
<dbReference type="Pfam" id="PF00990">
    <property type="entry name" value="GGDEF"/>
    <property type="match status" value="1"/>
</dbReference>
<dbReference type="InterPro" id="IPR035965">
    <property type="entry name" value="PAS-like_dom_sf"/>
</dbReference>
<sequence length="301" mass="34021">MQAYEKLLMDLLHSSLDGYALFGSDDRLVYANDAFLSLMYVFRDEVGRLTFDAILRRNFHEGRAAHIGSGDIEQFIAYVESVRRSKPYRLFEVDYLDGRWFLMSEQTDAMGNMLLQIKDITKQKQSEQHLQAALYKYHVMALTDELTGVANRRAIQDSVSAELARCSRTGAAMTILLVDLDHFKRVNDTYGHHIGDLALKHCAEVMKASLRPFDMIGRLGGEEFVVFLGNTDSLDAMVIAERIRAQIQSLPLQTPGREIALSVSIGVATQNNNPTFESLYLEADQALYEAKSQGRNRVTLR</sequence>
<feature type="domain" description="GGDEF" evidence="4">
    <location>
        <begin position="171"/>
        <end position="301"/>
    </location>
</feature>
<dbReference type="GO" id="GO:0043709">
    <property type="term" value="P:cell adhesion involved in single-species biofilm formation"/>
    <property type="evidence" value="ECO:0007669"/>
    <property type="project" value="TreeGrafter"/>
</dbReference>
<organism evidence="5 6">
    <name type="scientific">Shewanella cyperi</name>
    <dbReference type="NCBI Taxonomy" id="2814292"/>
    <lineage>
        <taxon>Bacteria</taxon>
        <taxon>Pseudomonadati</taxon>
        <taxon>Pseudomonadota</taxon>
        <taxon>Gammaproteobacteria</taxon>
        <taxon>Alteromonadales</taxon>
        <taxon>Shewanellaceae</taxon>
        <taxon>Shewanella</taxon>
    </lineage>
</organism>
<dbReference type="Gene3D" id="3.30.70.270">
    <property type="match status" value="1"/>
</dbReference>
<evidence type="ECO:0000313" key="6">
    <source>
        <dbReference type="Proteomes" id="UP000663281"/>
    </source>
</evidence>
<comment type="catalytic activity">
    <reaction evidence="3">
        <text>2 GTP = 3',3'-c-di-GMP + 2 diphosphate</text>
        <dbReference type="Rhea" id="RHEA:24898"/>
        <dbReference type="ChEBI" id="CHEBI:33019"/>
        <dbReference type="ChEBI" id="CHEBI:37565"/>
        <dbReference type="ChEBI" id="CHEBI:58805"/>
        <dbReference type="EC" id="2.7.7.65"/>
    </reaction>
</comment>
<keyword evidence="6" id="KW-1185">Reference proteome</keyword>